<proteinExistence type="predicted"/>
<dbReference type="EMBL" id="JAGZMU010000005">
    <property type="protein sequence ID" value="MBS4893736.1"/>
    <property type="molecule type" value="Genomic_DNA"/>
</dbReference>
<comment type="caution">
    <text evidence="1">The sequence shown here is derived from an EMBL/GenBank/DDBJ whole genome shotgun (WGS) entry which is preliminary data.</text>
</comment>
<sequence>MFRINNNFNITSRGNNNIQSINQSNGKCIININGKKTVVKGNNVNIVNNKIFIDGKEYTEHDELQSEYKTLNVIIEGNVDKINCQGSVEVRGNVKNTIDCGGSVSVVGDVDGSIDCGGSCNIVGTHIGDIDAGGSVNIK</sequence>
<protein>
    <recommendedName>
        <fullName evidence="3">Polymer-forming cytoskeletal protein</fullName>
    </recommendedName>
</protein>
<name>A0A942WNA0_VEIPA</name>
<gene>
    <name evidence="1" type="ORF">KHZ90_08175</name>
</gene>
<evidence type="ECO:0008006" key="3">
    <source>
        <dbReference type="Google" id="ProtNLM"/>
    </source>
</evidence>
<dbReference type="Proteomes" id="UP000778864">
    <property type="component" value="Unassembled WGS sequence"/>
</dbReference>
<accession>A0A942WNA0</accession>
<dbReference type="RefSeq" id="WP_278467941.1">
    <property type="nucleotide sequence ID" value="NZ_JAGZMU010000005.1"/>
</dbReference>
<dbReference type="AlphaFoldDB" id="A0A942WNA0"/>
<reference evidence="1" key="1">
    <citation type="submission" date="2021-02" db="EMBL/GenBank/DDBJ databases">
        <title>Infant gut strain persistence is associated with maternal origin, phylogeny, and functional potential including surface adhesion and iron acquisition.</title>
        <authorList>
            <person name="Lou Y.C."/>
        </authorList>
    </citation>
    <scope>NUCLEOTIDE SEQUENCE</scope>
    <source>
        <strain evidence="1">L3_108_031G1_dasL3_108_031G1_concoct_20</strain>
    </source>
</reference>
<evidence type="ECO:0000313" key="1">
    <source>
        <dbReference type="EMBL" id="MBS4893736.1"/>
    </source>
</evidence>
<organism evidence="1 2">
    <name type="scientific">Veillonella parvula</name>
    <name type="common">Staphylococcus parvulus</name>
    <dbReference type="NCBI Taxonomy" id="29466"/>
    <lineage>
        <taxon>Bacteria</taxon>
        <taxon>Bacillati</taxon>
        <taxon>Bacillota</taxon>
        <taxon>Negativicutes</taxon>
        <taxon>Veillonellales</taxon>
        <taxon>Veillonellaceae</taxon>
        <taxon>Veillonella</taxon>
    </lineage>
</organism>
<evidence type="ECO:0000313" key="2">
    <source>
        <dbReference type="Proteomes" id="UP000778864"/>
    </source>
</evidence>